<keyword evidence="2" id="KW-0067">ATP-binding</keyword>
<evidence type="ECO:0000256" key="1">
    <source>
        <dbReference type="ARBA" id="ARBA00022741"/>
    </source>
</evidence>
<dbReference type="GO" id="GO:0009898">
    <property type="term" value="C:cytoplasmic side of plasma membrane"/>
    <property type="evidence" value="ECO:0007669"/>
    <property type="project" value="TreeGrafter"/>
</dbReference>
<evidence type="ECO:0000313" key="3">
    <source>
        <dbReference type="EMBL" id="GAU09048.1"/>
    </source>
</evidence>
<dbReference type="InterPro" id="IPR050625">
    <property type="entry name" value="ParA/MinD_ATPase"/>
</dbReference>
<dbReference type="GO" id="GO:0016887">
    <property type="term" value="F:ATP hydrolysis activity"/>
    <property type="evidence" value="ECO:0007669"/>
    <property type="project" value="TreeGrafter"/>
</dbReference>
<evidence type="ECO:0000256" key="2">
    <source>
        <dbReference type="ARBA" id="ARBA00022840"/>
    </source>
</evidence>
<dbReference type="AlphaFoldDB" id="A0A194AI93"/>
<keyword evidence="4" id="KW-1185">Reference proteome</keyword>
<organism evidence="3 4">
    <name type="scientific">Desulfoplanes formicivorans</name>
    <dbReference type="NCBI Taxonomy" id="1592317"/>
    <lineage>
        <taxon>Bacteria</taxon>
        <taxon>Pseudomonadati</taxon>
        <taxon>Thermodesulfobacteriota</taxon>
        <taxon>Desulfovibrionia</taxon>
        <taxon>Desulfovibrionales</taxon>
        <taxon>Desulfoplanaceae</taxon>
        <taxon>Desulfoplanes</taxon>
    </lineage>
</organism>
<dbReference type="SUPFAM" id="SSF52540">
    <property type="entry name" value="P-loop containing nucleoside triphosphate hydrolases"/>
    <property type="match status" value="1"/>
</dbReference>
<dbReference type="Pfam" id="PF10609">
    <property type="entry name" value="ParA"/>
    <property type="match status" value="1"/>
</dbReference>
<reference evidence="4" key="1">
    <citation type="submission" date="2016-06" db="EMBL/GenBank/DDBJ databases">
        <title>Draft genome sequence of Desulfoplanes formicivorans strain Pf12B.</title>
        <authorList>
            <person name="Watanabe M."/>
            <person name="Kojima H."/>
            <person name="Fukui M."/>
        </authorList>
    </citation>
    <scope>NUCLEOTIDE SEQUENCE [LARGE SCALE GENOMIC DNA]</scope>
    <source>
        <strain evidence="4">Pf12B</strain>
    </source>
</reference>
<dbReference type="InterPro" id="IPR027417">
    <property type="entry name" value="P-loop_NTPase"/>
</dbReference>
<protein>
    <submittedName>
        <fullName evidence="3">Flagellar synthesis regulator FleN</fullName>
    </submittedName>
</protein>
<dbReference type="EMBL" id="BDFE01000016">
    <property type="protein sequence ID" value="GAU09048.1"/>
    <property type="molecule type" value="Genomic_DNA"/>
</dbReference>
<dbReference type="PANTHER" id="PTHR43384:SF4">
    <property type="entry name" value="CELLULOSE BIOSYNTHESIS PROTEIN BCSQ-RELATED"/>
    <property type="match status" value="1"/>
</dbReference>
<accession>A0A194AI93</accession>
<dbReference type="GO" id="GO:0005524">
    <property type="term" value="F:ATP binding"/>
    <property type="evidence" value="ECO:0007669"/>
    <property type="project" value="UniProtKB-KW"/>
</dbReference>
<keyword evidence="3" id="KW-0282">Flagellum</keyword>
<dbReference type="STRING" id="1592317.DPF_1768"/>
<dbReference type="InterPro" id="IPR025501">
    <property type="entry name" value="MinD_FleN"/>
</dbReference>
<dbReference type="GO" id="GO:0051782">
    <property type="term" value="P:negative regulation of cell division"/>
    <property type="evidence" value="ECO:0007669"/>
    <property type="project" value="TreeGrafter"/>
</dbReference>
<dbReference type="GO" id="GO:0005829">
    <property type="term" value="C:cytosol"/>
    <property type="evidence" value="ECO:0007669"/>
    <property type="project" value="TreeGrafter"/>
</dbReference>
<dbReference type="InterPro" id="IPR033756">
    <property type="entry name" value="YlxH/NBP35"/>
</dbReference>
<dbReference type="Proteomes" id="UP000095200">
    <property type="component" value="Unassembled WGS sequence"/>
</dbReference>
<name>A0A194AI93_9BACT</name>
<evidence type="ECO:0000313" key="4">
    <source>
        <dbReference type="Proteomes" id="UP000095200"/>
    </source>
</evidence>
<proteinExistence type="predicted"/>
<dbReference type="Gene3D" id="3.40.50.300">
    <property type="entry name" value="P-loop containing nucleotide triphosphate hydrolases"/>
    <property type="match status" value="1"/>
</dbReference>
<keyword evidence="1" id="KW-0547">Nucleotide-binding</keyword>
<sequence>MNGNLPLVFSVTSGKGGVGKTNISVNLAYHLHKLGKRVILLDADLGLANVDVLLGLAPAYNLFHLFHEQIPLEKILYKTKYGFSILPAASGVSSMMSLSTGQKLELLESMDFLEDTTDFLIVDTGAGINDNVLYFNLAVQERVVILTPEPTSLTDAYALIKVLKLGHGLEHFRVIVNMVKDIKEAKGVFAKLYEACDHFLSGVSLDLAGFIPLDPGVRKAVTEQVPFSHYAPTSPAAIHVAQVAQKITTWKTPRRLDGNIKFFWKKLLFNE</sequence>
<dbReference type="OrthoDB" id="9773088at2"/>
<dbReference type="CDD" id="cd02038">
    <property type="entry name" value="FlhG-like"/>
    <property type="match status" value="1"/>
</dbReference>
<dbReference type="PIRSF" id="PIRSF003092">
    <property type="entry name" value="MinD"/>
    <property type="match status" value="1"/>
</dbReference>
<keyword evidence="3" id="KW-0969">Cilium</keyword>
<dbReference type="PANTHER" id="PTHR43384">
    <property type="entry name" value="SEPTUM SITE-DETERMINING PROTEIN MIND HOMOLOG, CHLOROPLASTIC-RELATED"/>
    <property type="match status" value="1"/>
</dbReference>
<keyword evidence="3" id="KW-0966">Cell projection</keyword>
<dbReference type="InterPro" id="IPR033875">
    <property type="entry name" value="FlhG"/>
</dbReference>
<comment type="caution">
    <text evidence="3">The sequence shown here is derived from an EMBL/GenBank/DDBJ whole genome shotgun (WGS) entry which is preliminary data.</text>
</comment>
<dbReference type="RefSeq" id="WP_069859183.1">
    <property type="nucleotide sequence ID" value="NZ_BDFE01000016.1"/>
</dbReference>
<gene>
    <name evidence="3" type="ORF">DPF_1768</name>
</gene>